<name>A0AAD6RSW6_9ROSI</name>
<sequence length="29" mass="3232">MLGLSSNLLYRFLFGGTTKQHRGSSPSYL</sequence>
<protein>
    <submittedName>
        <fullName evidence="1">Uncharacterized protein</fullName>
    </submittedName>
</protein>
<keyword evidence="2" id="KW-1185">Reference proteome</keyword>
<dbReference type="EMBL" id="JAQIZT010000001">
    <property type="protein sequence ID" value="KAJ7014459.1"/>
    <property type="molecule type" value="Genomic_DNA"/>
</dbReference>
<organism evidence="1 2">
    <name type="scientific">Populus alba x Populus x berolinensis</name>
    <dbReference type="NCBI Taxonomy" id="444605"/>
    <lineage>
        <taxon>Eukaryota</taxon>
        <taxon>Viridiplantae</taxon>
        <taxon>Streptophyta</taxon>
        <taxon>Embryophyta</taxon>
        <taxon>Tracheophyta</taxon>
        <taxon>Spermatophyta</taxon>
        <taxon>Magnoliopsida</taxon>
        <taxon>eudicotyledons</taxon>
        <taxon>Gunneridae</taxon>
        <taxon>Pentapetalae</taxon>
        <taxon>rosids</taxon>
        <taxon>fabids</taxon>
        <taxon>Malpighiales</taxon>
        <taxon>Salicaceae</taxon>
        <taxon>Saliceae</taxon>
        <taxon>Populus</taxon>
    </lineage>
</organism>
<evidence type="ECO:0000313" key="1">
    <source>
        <dbReference type="EMBL" id="KAJ7014459.1"/>
    </source>
</evidence>
<comment type="caution">
    <text evidence="1">The sequence shown here is derived from an EMBL/GenBank/DDBJ whole genome shotgun (WGS) entry which is preliminary data.</text>
</comment>
<proteinExistence type="predicted"/>
<evidence type="ECO:0000313" key="2">
    <source>
        <dbReference type="Proteomes" id="UP001164929"/>
    </source>
</evidence>
<accession>A0AAD6RSW6</accession>
<reference evidence="1 2" key="1">
    <citation type="journal article" date="2023" name="Mol. Ecol. Resour.">
        <title>Chromosome-level genome assembly of a triploid poplar Populus alba 'Berolinensis'.</title>
        <authorList>
            <person name="Chen S."/>
            <person name="Yu Y."/>
            <person name="Wang X."/>
            <person name="Wang S."/>
            <person name="Zhang T."/>
            <person name="Zhou Y."/>
            <person name="He R."/>
            <person name="Meng N."/>
            <person name="Wang Y."/>
            <person name="Liu W."/>
            <person name="Liu Z."/>
            <person name="Liu J."/>
            <person name="Guo Q."/>
            <person name="Huang H."/>
            <person name="Sederoff R.R."/>
            <person name="Wang G."/>
            <person name="Qu G."/>
            <person name="Chen S."/>
        </authorList>
    </citation>
    <scope>NUCLEOTIDE SEQUENCE [LARGE SCALE GENOMIC DNA]</scope>
    <source>
        <strain evidence="1">SC-2020</strain>
    </source>
</reference>
<dbReference type="Proteomes" id="UP001164929">
    <property type="component" value="Chromosome 1"/>
</dbReference>
<dbReference type="AlphaFoldDB" id="A0AAD6RSW6"/>
<gene>
    <name evidence="1" type="ORF">NC653_003932</name>
</gene>